<evidence type="ECO:0000256" key="4">
    <source>
        <dbReference type="ARBA" id="ARBA00022771"/>
    </source>
</evidence>
<dbReference type="SUPFAM" id="SSF57667">
    <property type="entry name" value="beta-beta-alpha zinc fingers"/>
    <property type="match status" value="3"/>
</dbReference>
<feature type="domain" description="C2H2-type" evidence="10">
    <location>
        <begin position="192"/>
        <end position="220"/>
    </location>
</feature>
<dbReference type="GO" id="GO:0008270">
    <property type="term" value="F:zinc ion binding"/>
    <property type="evidence" value="ECO:0007669"/>
    <property type="project" value="UniProtKB-KW"/>
</dbReference>
<evidence type="ECO:0000256" key="1">
    <source>
        <dbReference type="ARBA" id="ARBA00004123"/>
    </source>
</evidence>
<protein>
    <submittedName>
        <fullName evidence="11">Myoneurin</fullName>
    </submittedName>
</protein>
<dbReference type="Pfam" id="PF13909">
    <property type="entry name" value="zf-H2C2_5"/>
    <property type="match status" value="1"/>
</dbReference>
<dbReference type="Pfam" id="PF00096">
    <property type="entry name" value="zf-C2H2"/>
    <property type="match status" value="1"/>
</dbReference>
<feature type="region of interest" description="Disordered" evidence="9">
    <location>
        <begin position="324"/>
        <end position="343"/>
    </location>
</feature>
<dbReference type="AlphaFoldDB" id="A0A146L773"/>
<evidence type="ECO:0000256" key="3">
    <source>
        <dbReference type="ARBA" id="ARBA00022737"/>
    </source>
</evidence>
<evidence type="ECO:0000313" key="12">
    <source>
        <dbReference type="EMBL" id="JAQ10081.1"/>
    </source>
</evidence>
<keyword evidence="2" id="KW-0479">Metal-binding</keyword>
<feature type="domain" description="C2H2-type" evidence="10">
    <location>
        <begin position="164"/>
        <end position="191"/>
    </location>
</feature>
<evidence type="ECO:0000256" key="8">
    <source>
        <dbReference type="PROSITE-ProRule" id="PRU00042"/>
    </source>
</evidence>
<evidence type="ECO:0000256" key="9">
    <source>
        <dbReference type="SAM" id="MobiDB-lite"/>
    </source>
</evidence>
<evidence type="ECO:0000256" key="7">
    <source>
        <dbReference type="ARBA" id="ARBA00023242"/>
    </source>
</evidence>
<reference evidence="11" key="1">
    <citation type="journal article" date="2016" name="Gigascience">
        <title>De novo construction of an expanded transcriptome assembly for the western tarnished plant bug, Lygus hesperus.</title>
        <authorList>
            <person name="Tassone E.E."/>
            <person name="Geib S.M."/>
            <person name="Hall B."/>
            <person name="Fabrick J.A."/>
            <person name="Brent C.S."/>
            <person name="Hull J.J."/>
        </authorList>
    </citation>
    <scope>NUCLEOTIDE SEQUENCE</scope>
</reference>
<dbReference type="EMBL" id="GDHC01014331">
    <property type="protein sequence ID" value="JAQ04298.1"/>
    <property type="molecule type" value="Transcribed_RNA"/>
</dbReference>
<keyword evidence="5" id="KW-0862">Zinc</keyword>
<sequence>MSERCAKSPESDYEGSRIKNELYIDEPYMKDEPFMDDDDAEIHDQTIGISSLPSNILSEEENKRSAPQTDGDIKELFVIKHEPIASDYKLVDFQYSSNLHTRLPTFIDEFGIVHNLECRVVLNKLSETEIFEMRGFRNESSFGGNRAGQPKRNFTSTLKDEKRHACKNCDYRGVKASDVKRHMRTHTGERPFACNSCDYRAAANYSLRRHIMTTHRGEKSYPCNMCEFKAGRSDILKIHMFTHTGERSYACDFCDYRTGRLDCMKLHWTTHTRDYRYPCNICNYKAQQLGSLRAHMTTHMVEGPHYVCDICDFRSVNVGKLRSHKTRMHKSGTTSELKSSKKL</sequence>
<keyword evidence="4 8" id="KW-0863">Zinc-finger</keyword>
<dbReference type="GO" id="GO:0003677">
    <property type="term" value="F:DNA binding"/>
    <property type="evidence" value="ECO:0007669"/>
    <property type="project" value="UniProtKB-KW"/>
</dbReference>
<dbReference type="SMART" id="SM00355">
    <property type="entry name" value="ZnF_C2H2"/>
    <property type="match status" value="6"/>
</dbReference>
<evidence type="ECO:0000256" key="2">
    <source>
        <dbReference type="ARBA" id="ARBA00022723"/>
    </source>
</evidence>
<dbReference type="PANTHER" id="PTHR24404">
    <property type="entry name" value="ZINC FINGER PROTEIN"/>
    <property type="match status" value="1"/>
</dbReference>
<accession>A0A146L773</accession>
<dbReference type="PROSITE" id="PS50157">
    <property type="entry name" value="ZINC_FINGER_C2H2_2"/>
    <property type="match status" value="4"/>
</dbReference>
<comment type="subcellular location">
    <subcellularLocation>
        <location evidence="1">Nucleus</location>
    </subcellularLocation>
</comment>
<dbReference type="Gene3D" id="3.30.160.60">
    <property type="entry name" value="Classic Zinc Finger"/>
    <property type="match status" value="5"/>
</dbReference>
<evidence type="ECO:0000313" key="11">
    <source>
        <dbReference type="EMBL" id="JAQ04298.1"/>
    </source>
</evidence>
<dbReference type="GO" id="GO:0005634">
    <property type="term" value="C:nucleus"/>
    <property type="evidence" value="ECO:0007669"/>
    <property type="project" value="UniProtKB-SubCell"/>
</dbReference>
<evidence type="ECO:0000256" key="6">
    <source>
        <dbReference type="ARBA" id="ARBA00023125"/>
    </source>
</evidence>
<dbReference type="PANTHER" id="PTHR24404:SF111">
    <property type="entry name" value="GASTRULA ZINC FINGER PROTEIN XLCGF49.1-LIKE-RELATED"/>
    <property type="match status" value="1"/>
</dbReference>
<name>A0A146L773_LYGHE</name>
<organism evidence="11">
    <name type="scientific">Lygus hesperus</name>
    <name type="common">Western plant bug</name>
    <dbReference type="NCBI Taxonomy" id="30085"/>
    <lineage>
        <taxon>Eukaryota</taxon>
        <taxon>Metazoa</taxon>
        <taxon>Ecdysozoa</taxon>
        <taxon>Arthropoda</taxon>
        <taxon>Hexapoda</taxon>
        <taxon>Insecta</taxon>
        <taxon>Pterygota</taxon>
        <taxon>Neoptera</taxon>
        <taxon>Paraneoptera</taxon>
        <taxon>Hemiptera</taxon>
        <taxon>Heteroptera</taxon>
        <taxon>Panheteroptera</taxon>
        <taxon>Cimicomorpha</taxon>
        <taxon>Miridae</taxon>
        <taxon>Mirini</taxon>
        <taxon>Lygus</taxon>
    </lineage>
</organism>
<dbReference type="EMBL" id="GDHC01008548">
    <property type="protein sequence ID" value="JAQ10081.1"/>
    <property type="molecule type" value="Transcribed_RNA"/>
</dbReference>
<feature type="domain" description="C2H2-type" evidence="10">
    <location>
        <begin position="221"/>
        <end position="248"/>
    </location>
</feature>
<dbReference type="InterPro" id="IPR013087">
    <property type="entry name" value="Znf_C2H2_type"/>
</dbReference>
<keyword evidence="7" id="KW-0539">Nucleus</keyword>
<dbReference type="FunFam" id="3.30.160.60:FF:000446">
    <property type="entry name" value="Zinc finger protein"/>
    <property type="match status" value="2"/>
</dbReference>
<keyword evidence="6" id="KW-0238">DNA-binding</keyword>
<evidence type="ECO:0000259" key="10">
    <source>
        <dbReference type="PROSITE" id="PS50157"/>
    </source>
</evidence>
<keyword evidence="3" id="KW-0677">Repeat</keyword>
<dbReference type="InterPro" id="IPR036236">
    <property type="entry name" value="Znf_C2H2_sf"/>
</dbReference>
<evidence type="ECO:0000256" key="5">
    <source>
        <dbReference type="ARBA" id="ARBA00022833"/>
    </source>
</evidence>
<dbReference type="InterPro" id="IPR050589">
    <property type="entry name" value="Ikaros_C2H2-ZF"/>
</dbReference>
<proteinExistence type="predicted"/>
<feature type="domain" description="C2H2-type" evidence="10">
    <location>
        <begin position="277"/>
        <end position="304"/>
    </location>
</feature>
<gene>
    <name evidence="11" type="primary">MYNN_0</name>
    <name evidence="12" type="synonym">MYNN_4</name>
    <name evidence="12" type="ORF">g.39410</name>
    <name evidence="11" type="ORF">g.39411</name>
</gene>